<sequence length="94" mass="11544">MNGLDVRATEWYDVTNRPEWKDSRVSGYRIFVAQFGALWYQRHEWSWRHRNSIDRDPWIPSIRHFPPHMKPVDYPLERFIREIGIGEIFEQEDI</sequence>
<protein>
    <submittedName>
        <fullName evidence="1">Uncharacterized protein</fullName>
    </submittedName>
</protein>
<accession>A0A0F6WBK7</accession>
<evidence type="ECO:0000313" key="2">
    <source>
        <dbReference type="Proteomes" id="UP000221947"/>
    </source>
</evidence>
<dbReference type="Proteomes" id="UP000221947">
    <property type="component" value="Segment"/>
</dbReference>
<proteinExistence type="predicted"/>
<reference evidence="1 2" key="1">
    <citation type="submission" date="2015-04" db="EMBL/GenBank/DDBJ databases">
        <authorList>
            <person name="Schouten J.T."/>
            <person name="Crockett J.T."/>
            <person name="Hodson T.S."/>
            <person name="Hyde J.R."/>
            <person name="Smith T.A."/>
            <person name="Merrill B.D."/>
            <person name="Crook M.B."/>
            <person name="Griffitts J.S."/>
            <person name="Burnett S.H."/>
            <person name="Grose J.H."/>
            <person name="Breakwell D.P."/>
        </authorList>
    </citation>
    <scope>NUCLEOTIDE SEQUENCE [LARGE SCALE GENOMIC DNA]</scope>
</reference>
<dbReference type="EMBL" id="KR052480">
    <property type="protein sequence ID" value="AKF12589.1"/>
    <property type="molecule type" value="Genomic_DNA"/>
</dbReference>
<keyword evidence="2" id="KW-1185">Reference proteome</keyword>
<gene>
    <name evidence="1" type="ORF">PHIM7_41</name>
</gene>
<name>A0A0F6WBK7_9CAUD</name>
<evidence type="ECO:0000313" key="1">
    <source>
        <dbReference type="EMBL" id="AKF12589.1"/>
    </source>
</evidence>
<organism evidence="1 2">
    <name type="scientific">Sinorhizobium phage phiM7</name>
    <dbReference type="NCBI Taxonomy" id="1647403"/>
    <lineage>
        <taxon>Viruses</taxon>
        <taxon>Duplodnaviria</taxon>
        <taxon>Heunggongvirae</taxon>
        <taxon>Uroviricota</taxon>
        <taxon>Caudoviricetes</taxon>
        <taxon>Emdodecavirus</taxon>
        <taxon>Emdodecavirus M7</taxon>
    </lineage>
</organism>